<dbReference type="Pfam" id="PF05063">
    <property type="entry name" value="MT-A70"/>
    <property type="match status" value="1"/>
</dbReference>
<evidence type="ECO:0000313" key="2">
    <source>
        <dbReference type="EMBL" id="KAJ4404889.1"/>
    </source>
</evidence>
<comment type="caution">
    <text evidence="2">The sequence shown here is derived from an EMBL/GenBank/DDBJ whole genome shotgun (WGS) entry which is preliminary data.</text>
</comment>
<dbReference type="PANTHER" id="PTHR12829">
    <property type="entry name" value="N6-ADENOSINE-METHYLTRANSFERASE"/>
    <property type="match status" value="1"/>
</dbReference>
<dbReference type="PANTHER" id="PTHR12829:SF4">
    <property type="entry name" value="N(6)-ADENINE-SPECIFIC METHYLTRANSFERASE METTL4"/>
    <property type="match status" value="1"/>
</dbReference>
<comment type="similarity">
    <text evidence="1">Belongs to the MT-A70-like family.</text>
</comment>
<dbReference type="GO" id="GO:0003676">
    <property type="term" value="F:nucleic acid binding"/>
    <property type="evidence" value="ECO:0007669"/>
    <property type="project" value="InterPro"/>
</dbReference>
<dbReference type="InterPro" id="IPR007757">
    <property type="entry name" value="MT-A70-like"/>
</dbReference>
<dbReference type="GO" id="GO:0032259">
    <property type="term" value="P:methylation"/>
    <property type="evidence" value="ECO:0007669"/>
    <property type="project" value="InterPro"/>
</dbReference>
<evidence type="ECO:0000256" key="1">
    <source>
        <dbReference type="PROSITE-ProRule" id="PRU00489"/>
    </source>
</evidence>
<dbReference type="InterPro" id="IPR002052">
    <property type="entry name" value="DNA_methylase_N6_adenine_CS"/>
</dbReference>
<dbReference type="Proteomes" id="UP001140510">
    <property type="component" value="Unassembled WGS sequence"/>
</dbReference>
<keyword evidence="3" id="KW-1185">Reference proteome</keyword>
<dbReference type="GO" id="GO:0008168">
    <property type="term" value="F:methyltransferase activity"/>
    <property type="evidence" value="ECO:0007669"/>
    <property type="project" value="InterPro"/>
</dbReference>
<dbReference type="GO" id="GO:0005634">
    <property type="term" value="C:nucleus"/>
    <property type="evidence" value="ECO:0007669"/>
    <property type="project" value="TreeGrafter"/>
</dbReference>
<sequence length="457" mass="51604">MYTELKSMIPNQNSAILYQSVDGEITLIDIPRSIAQAQGRADTLLSTTPLEEPIQTKEEYQPKAGNTTGATLVDLAHHETYKGLIEQALLDIKAHVPGSWCAPRNILPQPHRTGRDAASNDTEKELEGRFREWAAVDEGTGDETSFDFNSMMASLGAPEVQPATTTSQASRWKISTSPHQGAAPQTPLSMDWSTAFHNAHAQPLDLTIIQTTHSPGQEPPAYHFTLPPLSSFFLSDCDHPDSFRTSFRSLTNTHNLPRHFDLVLLDPPWPNRSAKRKGAYEQLGGMPYLKKMLMKMDIETYLEHNALVGVWITNKPALREHVLGPGGLFETWNVGLCEEWVWVKTTTNGQPMFSIDDAMRKPYEILLLGRASPNSWTRMTHAERPRRRVVAAVPDVHSRKPCLKELLEPYMPQREYTALEVFARYVVEGWTAWGNEVLKYNAKMYWAEKEDVQLWKG</sequence>
<accession>A0A9W8ZDX3</accession>
<proteinExistence type="inferred from homology"/>
<organism evidence="2 3">
    <name type="scientific">Didymella pomorum</name>
    <dbReference type="NCBI Taxonomy" id="749634"/>
    <lineage>
        <taxon>Eukaryota</taxon>
        <taxon>Fungi</taxon>
        <taxon>Dikarya</taxon>
        <taxon>Ascomycota</taxon>
        <taxon>Pezizomycotina</taxon>
        <taxon>Dothideomycetes</taxon>
        <taxon>Pleosporomycetidae</taxon>
        <taxon>Pleosporales</taxon>
        <taxon>Pleosporineae</taxon>
        <taxon>Didymellaceae</taxon>
        <taxon>Didymella</taxon>
    </lineage>
</organism>
<dbReference type="EMBL" id="JAPEVA010000039">
    <property type="protein sequence ID" value="KAJ4404889.1"/>
    <property type="molecule type" value="Genomic_DNA"/>
</dbReference>
<name>A0A9W8ZDX3_9PLEO</name>
<evidence type="ECO:0008006" key="4">
    <source>
        <dbReference type="Google" id="ProtNLM"/>
    </source>
</evidence>
<gene>
    <name evidence="2" type="ORF">N0V91_005625</name>
</gene>
<reference evidence="2" key="1">
    <citation type="submission" date="2022-10" db="EMBL/GenBank/DDBJ databases">
        <title>Tapping the CABI collections for fungal endophytes: first genome assemblies for Collariella, Neodidymelliopsis, Ascochyta clinopodiicola, Didymella pomorum, Didymosphaeria variabile, Neocosmospora piperis and Neocucurbitaria cava.</title>
        <authorList>
            <person name="Hill R."/>
        </authorList>
    </citation>
    <scope>NUCLEOTIDE SEQUENCE</scope>
    <source>
        <strain evidence="2">IMI 355091</strain>
    </source>
</reference>
<dbReference type="PROSITE" id="PS00092">
    <property type="entry name" value="N6_MTASE"/>
    <property type="match status" value="1"/>
</dbReference>
<evidence type="ECO:0000313" key="3">
    <source>
        <dbReference type="Proteomes" id="UP001140510"/>
    </source>
</evidence>
<protein>
    <recommendedName>
        <fullName evidence="4">MT-A70-domain-containing protein</fullName>
    </recommendedName>
</protein>
<dbReference type="PROSITE" id="PS51143">
    <property type="entry name" value="MT_A70"/>
    <property type="match status" value="1"/>
</dbReference>
<dbReference type="AlphaFoldDB" id="A0A9W8ZDX3"/>
<dbReference type="OrthoDB" id="61116at2759"/>